<accession>A0AAV4C0K2</accession>
<dbReference type="AlphaFoldDB" id="A0AAV4C0K2"/>
<organism evidence="1 2">
    <name type="scientific">Plakobranchus ocellatus</name>
    <dbReference type="NCBI Taxonomy" id="259542"/>
    <lineage>
        <taxon>Eukaryota</taxon>
        <taxon>Metazoa</taxon>
        <taxon>Spiralia</taxon>
        <taxon>Lophotrochozoa</taxon>
        <taxon>Mollusca</taxon>
        <taxon>Gastropoda</taxon>
        <taxon>Heterobranchia</taxon>
        <taxon>Euthyneura</taxon>
        <taxon>Panpulmonata</taxon>
        <taxon>Sacoglossa</taxon>
        <taxon>Placobranchoidea</taxon>
        <taxon>Plakobranchidae</taxon>
        <taxon>Plakobranchus</taxon>
    </lineage>
</organism>
<name>A0AAV4C0K2_9GAST</name>
<dbReference type="EMBL" id="BLXT01005706">
    <property type="protein sequence ID" value="GFO25130.1"/>
    <property type="molecule type" value="Genomic_DNA"/>
</dbReference>
<dbReference type="InterPro" id="IPR052560">
    <property type="entry name" value="RdDP_mobile_element"/>
</dbReference>
<protein>
    <recommendedName>
        <fullName evidence="3">Reverse transcriptase</fullName>
    </recommendedName>
</protein>
<evidence type="ECO:0000313" key="1">
    <source>
        <dbReference type="EMBL" id="GFO25130.1"/>
    </source>
</evidence>
<gene>
    <name evidence="1" type="ORF">PoB_005163500</name>
</gene>
<comment type="caution">
    <text evidence="1">The sequence shown here is derived from an EMBL/GenBank/DDBJ whole genome shotgun (WGS) entry which is preliminary data.</text>
</comment>
<sequence length="140" mass="15461">MHRLKKALERRPTASNRTFETEFTVFELDIALRKGRLGKAPGLDGVTQEMISQLSPKAKNVLLNLYNRTWKSGELPRAWRTAVLIVIEKQQQGAALPSVVILTDCRALVQALGGSRSENVGEAVQLADHLLKTEGVQTTV</sequence>
<evidence type="ECO:0000313" key="2">
    <source>
        <dbReference type="Proteomes" id="UP000735302"/>
    </source>
</evidence>
<keyword evidence="2" id="KW-1185">Reference proteome</keyword>
<dbReference type="PANTHER" id="PTHR36688:SF2">
    <property type="entry name" value="ENDONUCLEASE_EXONUCLEASE_PHOSPHATASE DOMAIN-CONTAINING PROTEIN"/>
    <property type="match status" value="1"/>
</dbReference>
<dbReference type="PANTHER" id="PTHR36688">
    <property type="entry name" value="ENDO/EXONUCLEASE/PHOSPHATASE DOMAIN-CONTAINING PROTEIN"/>
    <property type="match status" value="1"/>
</dbReference>
<proteinExistence type="predicted"/>
<dbReference type="Proteomes" id="UP000735302">
    <property type="component" value="Unassembled WGS sequence"/>
</dbReference>
<evidence type="ECO:0008006" key="3">
    <source>
        <dbReference type="Google" id="ProtNLM"/>
    </source>
</evidence>
<reference evidence="1 2" key="1">
    <citation type="journal article" date="2021" name="Elife">
        <title>Chloroplast acquisition without the gene transfer in kleptoplastic sea slugs, Plakobranchus ocellatus.</title>
        <authorList>
            <person name="Maeda T."/>
            <person name="Takahashi S."/>
            <person name="Yoshida T."/>
            <person name="Shimamura S."/>
            <person name="Takaki Y."/>
            <person name="Nagai Y."/>
            <person name="Toyoda A."/>
            <person name="Suzuki Y."/>
            <person name="Arimoto A."/>
            <person name="Ishii H."/>
            <person name="Satoh N."/>
            <person name="Nishiyama T."/>
            <person name="Hasebe M."/>
            <person name="Maruyama T."/>
            <person name="Minagawa J."/>
            <person name="Obokata J."/>
            <person name="Shigenobu S."/>
        </authorList>
    </citation>
    <scope>NUCLEOTIDE SEQUENCE [LARGE SCALE GENOMIC DNA]</scope>
</reference>